<dbReference type="Proteomes" id="UP000295510">
    <property type="component" value="Unassembled WGS sequence"/>
</dbReference>
<dbReference type="PANTHER" id="PTHR42987:SF8">
    <property type="entry name" value="PROTEINASE"/>
    <property type="match status" value="1"/>
</dbReference>
<reference evidence="7 8" key="1">
    <citation type="submission" date="2019-03" db="EMBL/GenBank/DDBJ databases">
        <title>Genomic Encyclopedia of Type Strains, Phase IV (KMG-IV): sequencing the most valuable type-strain genomes for metagenomic binning, comparative biology and taxonomic classification.</title>
        <authorList>
            <person name="Goeker M."/>
        </authorList>
    </citation>
    <scope>NUCLEOTIDE SEQUENCE [LARGE SCALE GENOMIC DNA]</scope>
    <source>
        <strain evidence="7 8">DSM 19605</strain>
    </source>
</reference>
<evidence type="ECO:0000313" key="8">
    <source>
        <dbReference type="Proteomes" id="UP000295510"/>
    </source>
</evidence>
<dbReference type="InterPro" id="IPR047272">
    <property type="entry name" value="S49_SppA_C"/>
</dbReference>
<sequence>MQDFPSTDKEKPSAGWERETIEKLVFATLAEQRAARRWRIFFRLLWLGLLAALIGLVYRDVAPTGAATKPHTALIEVRGTIAADAEASAQTIVASLRSAFEDPGAQGVVLLINSPGGSPVQAGIIADEIHRLKALHDKPIHAVVEETCASAAYYIASAADNIYVDKASIVGSIGVMMNGFGFTELMDKIGVERRLMTAGENKGFMDPFSPQTEAQMRHVQEMLDDIHQQFIEVVRRGRGERLQESPEIFSGLVWSGQRAVTLGLADDLASLEQVARDVIQAEEIIDYTQRENVAQRLARRFGAGVGESALHTLRDWGWVLR</sequence>
<feature type="transmembrane region" description="Helical" evidence="5">
    <location>
        <begin position="40"/>
        <end position="58"/>
    </location>
</feature>
<evidence type="ECO:0000256" key="5">
    <source>
        <dbReference type="SAM" id="Phobius"/>
    </source>
</evidence>
<dbReference type="OrthoDB" id="9764363at2"/>
<dbReference type="AlphaFoldDB" id="A0A4R6UD19"/>
<keyword evidence="8" id="KW-1185">Reference proteome</keyword>
<protein>
    <submittedName>
        <fullName evidence="7">Protease-4</fullName>
    </submittedName>
</protein>
<dbReference type="EMBL" id="SNYL01000004">
    <property type="protein sequence ID" value="TDQ43932.1"/>
    <property type="molecule type" value="Genomic_DNA"/>
</dbReference>
<comment type="caution">
    <text evidence="7">The sequence shown here is derived from an EMBL/GenBank/DDBJ whole genome shotgun (WGS) entry which is preliminary data.</text>
</comment>
<gene>
    <name evidence="7" type="ORF">DFR43_10410</name>
</gene>
<dbReference type="GO" id="GO:0006508">
    <property type="term" value="P:proteolysis"/>
    <property type="evidence" value="ECO:0007669"/>
    <property type="project" value="UniProtKB-KW"/>
</dbReference>
<keyword evidence="5" id="KW-1133">Transmembrane helix</keyword>
<dbReference type="Gene3D" id="6.20.330.10">
    <property type="match status" value="1"/>
</dbReference>
<dbReference type="InterPro" id="IPR002142">
    <property type="entry name" value="Peptidase_S49"/>
</dbReference>
<evidence type="ECO:0000256" key="3">
    <source>
        <dbReference type="ARBA" id="ARBA00022801"/>
    </source>
</evidence>
<organism evidence="7 8">
    <name type="scientific">Tepidicella xavieri</name>
    <dbReference type="NCBI Taxonomy" id="360241"/>
    <lineage>
        <taxon>Bacteria</taxon>
        <taxon>Pseudomonadati</taxon>
        <taxon>Pseudomonadota</taxon>
        <taxon>Betaproteobacteria</taxon>
        <taxon>Burkholderiales</taxon>
        <taxon>Tepidicella</taxon>
    </lineage>
</organism>
<dbReference type="CDD" id="cd07023">
    <property type="entry name" value="S49_Sppa_N_C"/>
    <property type="match status" value="1"/>
</dbReference>
<evidence type="ECO:0000256" key="1">
    <source>
        <dbReference type="ARBA" id="ARBA00008683"/>
    </source>
</evidence>
<evidence type="ECO:0000256" key="2">
    <source>
        <dbReference type="ARBA" id="ARBA00022670"/>
    </source>
</evidence>
<name>A0A4R6UD19_9BURK</name>
<dbReference type="Pfam" id="PF01343">
    <property type="entry name" value="Peptidase_S49"/>
    <property type="match status" value="1"/>
</dbReference>
<evidence type="ECO:0000256" key="4">
    <source>
        <dbReference type="ARBA" id="ARBA00022825"/>
    </source>
</evidence>
<evidence type="ECO:0000313" key="7">
    <source>
        <dbReference type="EMBL" id="TDQ43932.1"/>
    </source>
</evidence>
<dbReference type="Gene3D" id="3.90.226.10">
    <property type="entry name" value="2-enoyl-CoA Hydratase, Chain A, domain 1"/>
    <property type="match status" value="1"/>
</dbReference>
<keyword evidence="5" id="KW-0812">Transmembrane</keyword>
<dbReference type="PANTHER" id="PTHR42987">
    <property type="entry name" value="PEPTIDASE S49"/>
    <property type="match status" value="1"/>
</dbReference>
<proteinExistence type="inferred from homology"/>
<keyword evidence="5" id="KW-0472">Membrane</keyword>
<keyword evidence="4" id="KW-0720">Serine protease</keyword>
<dbReference type="InterPro" id="IPR029045">
    <property type="entry name" value="ClpP/crotonase-like_dom_sf"/>
</dbReference>
<accession>A0A4R6UD19</accession>
<dbReference type="SUPFAM" id="SSF52096">
    <property type="entry name" value="ClpP/crotonase"/>
    <property type="match status" value="1"/>
</dbReference>
<keyword evidence="2 7" id="KW-0645">Protease</keyword>
<evidence type="ECO:0000259" key="6">
    <source>
        <dbReference type="Pfam" id="PF01343"/>
    </source>
</evidence>
<dbReference type="GO" id="GO:0008236">
    <property type="term" value="F:serine-type peptidase activity"/>
    <property type="evidence" value="ECO:0007669"/>
    <property type="project" value="UniProtKB-KW"/>
</dbReference>
<feature type="domain" description="Peptidase S49" evidence="6">
    <location>
        <begin position="137"/>
        <end position="278"/>
    </location>
</feature>
<keyword evidence="3" id="KW-0378">Hydrolase</keyword>
<dbReference type="RefSeq" id="WP_133596132.1">
    <property type="nucleotide sequence ID" value="NZ_SNYL01000004.1"/>
</dbReference>
<comment type="similarity">
    <text evidence="1">Belongs to the peptidase S49 family.</text>
</comment>